<dbReference type="EMBL" id="JAWHQM010000025">
    <property type="protein sequence ID" value="KAK5632557.1"/>
    <property type="molecule type" value="Genomic_DNA"/>
</dbReference>
<evidence type="ECO:0000313" key="3">
    <source>
        <dbReference type="Proteomes" id="UP001305414"/>
    </source>
</evidence>
<feature type="compositionally biased region" description="Pro residues" evidence="1">
    <location>
        <begin position="1"/>
        <end position="10"/>
    </location>
</feature>
<feature type="compositionally biased region" description="Basic residues" evidence="1">
    <location>
        <begin position="172"/>
        <end position="181"/>
    </location>
</feature>
<dbReference type="AlphaFoldDB" id="A0AAN7Z848"/>
<feature type="compositionally biased region" description="Basic residues" evidence="1">
    <location>
        <begin position="98"/>
        <end position="108"/>
    </location>
</feature>
<dbReference type="Proteomes" id="UP001305414">
    <property type="component" value="Unassembled WGS sequence"/>
</dbReference>
<protein>
    <submittedName>
        <fullName evidence="2">Uncharacterized protein</fullName>
    </submittedName>
</protein>
<feature type="compositionally biased region" description="Polar residues" evidence="1">
    <location>
        <begin position="49"/>
        <end position="59"/>
    </location>
</feature>
<keyword evidence="3" id="KW-1185">Reference proteome</keyword>
<name>A0AAN7Z848_9PEZI</name>
<sequence>MYSRYIPPPKGGSNSLDTEPTVVASQPSQTLSKSQPTTYARYVPPPKTSQPTSFNTAASQHVRFDEEEGTNRAEPPAKRVKLVQDDASAQNSDQERSKKLRKKKRKSIKASAQYDNTDRINGVIGALGVQTGEERDEANASDGTETLQTLEGLAQQTRDSPLPTDKKAEKSGKRKDRKKKKKIEDANQTLDQTEDNIPLRFQAVLNKKAKSYTKTHRTPARRYYCGWYDSSGRRRVIPAGGTRD</sequence>
<organism evidence="2 3">
    <name type="scientific">Xylaria bambusicola</name>
    <dbReference type="NCBI Taxonomy" id="326684"/>
    <lineage>
        <taxon>Eukaryota</taxon>
        <taxon>Fungi</taxon>
        <taxon>Dikarya</taxon>
        <taxon>Ascomycota</taxon>
        <taxon>Pezizomycotina</taxon>
        <taxon>Sordariomycetes</taxon>
        <taxon>Xylariomycetidae</taxon>
        <taxon>Xylariales</taxon>
        <taxon>Xylariaceae</taxon>
        <taxon>Xylaria</taxon>
    </lineage>
</organism>
<feature type="compositionally biased region" description="Polar residues" evidence="1">
    <location>
        <begin position="12"/>
        <end position="38"/>
    </location>
</feature>
<evidence type="ECO:0000313" key="2">
    <source>
        <dbReference type="EMBL" id="KAK5632557.1"/>
    </source>
</evidence>
<reference evidence="2 3" key="1">
    <citation type="submission" date="2023-10" db="EMBL/GenBank/DDBJ databases">
        <title>Draft genome sequence of Xylaria bambusicola isolate GMP-LS, the root and basal stem rot pathogen of sugarcane in Indonesia.</title>
        <authorList>
            <person name="Selvaraj P."/>
            <person name="Muralishankar V."/>
            <person name="Muruganantham S."/>
            <person name="Sp S."/>
            <person name="Haryani S."/>
            <person name="Lau K.J.X."/>
            <person name="Naqvi N.I."/>
        </authorList>
    </citation>
    <scope>NUCLEOTIDE SEQUENCE [LARGE SCALE GENOMIC DNA]</scope>
    <source>
        <strain evidence="2">GMP-LS</strain>
    </source>
</reference>
<proteinExistence type="predicted"/>
<feature type="compositionally biased region" description="Polar residues" evidence="1">
    <location>
        <begin position="141"/>
        <end position="159"/>
    </location>
</feature>
<accession>A0AAN7Z848</accession>
<comment type="caution">
    <text evidence="2">The sequence shown here is derived from an EMBL/GenBank/DDBJ whole genome shotgun (WGS) entry which is preliminary data.</text>
</comment>
<evidence type="ECO:0000256" key="1">
    <source>
        <dbReference type="SAM" id="MobiDB-lite"/>
    </source>
</evidence>
<feature type="region of interest" description="Disordered" evidence="1">
    <location>
        <begin position="1"/>
        <end position="194"/>
    </location>
</feature>
<gene>
    <name evidence="2" type="ORF">RRF57_008271</name>
</gene>